<dbReference type="Pfam" id="PF22570">
    <property type="entry name" value="LiaF-TM"/>
    <property type="match status" value="1"/>
</dbReference>
<proteinExistence type="predicted"/>
<dbReference type="Proteomes" id="UP001597343">
    <property type="component" value="Unassembled WGS sequence"/>
</dbReference>
<dbReference type="EMBL" id="JBHUIO010000005">
    <property type="protein sequence ID" value="MFD2169929.1"/>
    <property type="molecule type" value="Genomic_DNA"/>
</dbReference>
<keyword evidence="2" id="KW-1133">Transmembrane helix</keyword>
<dbReference type="NCBIfam" id="NF040535">
    <property type="entry name" value="LiaF_C_term"/>
    <property type="match status" value="1"/>
</dbReference>
<evidence type="ECO:0000259" key="3">
    <source>
        <dbReference type="Pfam" id="PF09922"/>
    </source>
</evidence>
<protein>
    <submittedName>
        <fullName evidence="5">Cell wall-active antibiotics response protein LiaF</fullName>
    </submittedName>
</protein>
<name>A0ABW4ZWN3_9BACL</name>
<dbReference type="InterPro" id="IPR024425">
    <property type="entry name" value="LiaF-like_C"/>
</dbReference>
<reference evidence="6" key="1">
    <citation type="journal article" date="2019" name="Int. J. Syst. Evol. Microbiol.">
        <title>The Global Catalogue of Microorganisms (GCM) 10K type strain sequencing project: providing services to taxonomists for standard genome sequencing and annotation.</title>
        <authorList>
            <consortium name="The Broad Institute Genomics Platform"/>
            <consortium name="The Broad Institute Genome Sequencing Center for Infectious Disease"/>
            <person name="Wu L."/>
            <person name="Ma J."/>
        </authorList>
    </citation>
    <scope>NUCLEOTIDE SEQUENCE [LARGE SCALE GENOMIC DNA]</scope>
    <source>
        <strain evidence="6">CGMCC 1.13574</strain>
    </source>
</reference>
<feature type="transmembrane region" description="Helical" evidence="2">
    <location>
        <begin position="46"/>
        <end position="62"/>
    </location>
</feature>
<keyword evidence="2" id="KW-0472">Membrane</keyword>
<dbReference type="RefSeq" id="WP_386045458.1">
    <property type="nucleotide sequence ID" value="NZ_JBHUIO010000005.1"/>
</dbReference>
<gene>
    <name evidence="5" type="primary">liaF</name>
    <name evidence="5" type="ORF">ACFSOY_07970</name>
</gene>
<dbReference type="Pfam" id="PF09922">
    <property type="entry name" value="LiaF-like_C"/>
    <property type="match status" value="1"/>
</dbReference>
<comment type="caution">
    <text evidence="5">The sequence shown here is derived from an EMBL/GenBank/DDBJ whole genome shotgun (WGS) entry which is preliminary data.</text>
</comment>
<sequence length="261" mass="29017">MRLPKNPVLIVFAIVFIIIVLSALDLFLPVLLGVIGYWLYQNRSQLAGIVLMVTGAILLVKRAFDIDLAGIVVAALFVYLGYRLIKSQEREPKRARSWNCRHEQDEEHERSEEHKRKASEEAEREDRARSDDWRYGWSIPSFGGSLVGNLRLINHQFDLEGLNISYGACDVKIDLSKAIIPEGETTLVISALVGDVDIYVPYDLDVAVTASVTAGNVEVLGTKQGGLNCHLQKTSPSYSGASRKVKISISMLLGDVDVRYL</sequence>
<evidence type="ECO:0000256" key="2">
    <source>
        <dbReference type="SAM" id="Phobius"/>
    </source>
</evidence>
<evidence type="ECO:0000313" key="5">
    <source>
        <dbReference type="EMBL" id="MFD2169929.1"/>
    </source>
</evidence>
<feature type="domain" description="Cell wall-active antibiotics response LiaF-like C-terminal" evidence="3">
    <location>
        <begin position="147"/>
        <end position="258"/>
    </location>
</feature>
<dbReference type="InterPro" id="IPR016975">
    <property type="entry name" value="Cell_wall_LiaF"/>
</dbReference>
<accession>A0ABW4ZWN3</accession>
<dbReference type="InterPro" id="IPR047793">
    <property type="entry name" value="LiaF_C"/>
</dbReference>
<keyword evidence="6" id="KW-1185">Reference proteome</keyword>
<evidence type="ECO:0000313" key="6">
    <source>
        <dbReference type="Proteomes" id="UP001597343"/>
    </source>
</evidence>
<feature type="domain" description="LiaF transmembrane" evidence="4">
    <location>
        <begin position="9"/>
        <end position="90"/>
    </location>
</feature>
<evidence type="ECO:0000256" key="1">
    <source>
        <dbReference type="SAM" id="MobiDB-lite"/>
    </source>
</evidence>
<keyword evidence="2" id="KW-0812">Transmembrane</keyword>
<dbReference type="InterPro" id="IPR054331">
    <property type="entry name" value="LiaF_TM"/>
</dbReference>
<organism evidence="5 6">
    <name type="scientific">Tumebacillus lipolyticus</name>
    <dbReference type="NCBI Taxonomy" id="1280370"/>
    <lineage>
        <taxon>Bacteria</taxon>
        <taxon>Bacillati</taxon>
        <taxon>Bacillota</taxon>
        <taxon>Bacilli</taxon>
        <taxon>Bacillales</taxon>
        <taxon>Alicyclobacillaceae</taxon>
        <taxon>Tumebacillus</taxon>
    </lineage>
</organism>
<feature type="region of interest" description="Disordered" evidence="1">
    <location>
        <begin position="95"/>
        <end position="125"/>
    </location>
</feature>
<feature type="transmembrane region" description="Helical" evidence="2">
    <location>
        <begin position="68"/>
        <end position="85"/>
    </location>
</feature>
<dbReference type="PIRSF" id="PIRSF031509">
    <property type="entry name" value="Cell_wall_LiaF/YvqF"/>
    <property type="match status" value="1"/>
</dbReference>
<feature type="transmembrane region" description="Helical" evidence="2">
    <location>
        <begin position="6"/>
        <end position="39"/>
    </location>
</feature>
<evidence type="ECO:0000259" key="4">
    <source>
        <dbReference type="Pfam" id="PF22570"/>
    </source>
</evidence>